<dbReference type="InterPro" id="IPR000994">
    <property type="entry name" value="Pept_M24"/>
</dbReference>
<dbReference type="OrthoDB" id="9806388at2"/>
<evidence type="ECO:0000256" key="1">
    <source>
        <dbReference type="ARBA" id="ARBA00008766"/>
    </source>
</evidence>
<dbReference type="InterPro" id="IPR036005">
    <property type="entry name" value="Creatinase/aminopeptidase-like"/>
</dbReference>
<dbReference type="RefSeq" id="WP_036740545.1">
    <property type="nucleotide sequence ID" value="NZ_FOJO01000007.1"/>
</dbReference>
<evidence type="ECO:0000313" key="8">
    <source>
        <dbReference type="EMBL" id="SFA50137.1"/>
    </source>
</evidence>
<dbReference type="Pfam" id="PF16188">
    <property type="entry name" value="Peptidase_M24_C"/>
    <property type="match status" value="1"/>
</dbReference>
<dbReference type="PANTHER" id="PTHR43763:SF6">
    <property type="entry name" value="XAA-PRO AMINOPEPTIDASE 1"/>
    <property type="match status" value="1"/>
</dbReference>
<dbReference type="FunFam" id="3.90.230.10:FF:000009">
    <property type="entry name" value="xaa-Pro aminopeptidase 2"/>
    <property type="match status" value="1"/>
</dbReference>
<dbReference type="EMBL" id="JRKN01000010">
    <property type="protein sequence ID" value="KGJ04578.1"/>
    <property type="molecule type" value="Genomic_DNA"/>
</dbReference>
<feature type="domain" description="Peptidase M24" evidence="4">
    <location>
        <begin position="318"/>
        <end position="533"/>
    </location>
</feature>
<name>A0A099F2U3_9RHOB</name>
<keyword evidence="9" id="KW-1185">Reference proteome</keyword>
<reference evidence="7 9" key="2">
    <citation type="submission" date="2014-10" db="EMBL/GenBank/DDBJ databases">
        <title>Paracoccus sanguinis sp. nov., isolated from clinical specimens of New York State patients.</title>
        <authorList>
            <person name="Mingle L.A."/>
            <person name="Cole J.A."/>
            <person name="Lapierre P."/>
            <person name="Musser K.A."/>
        </authorList>
    </citation>
    <scope>NUCLEOTIDE SEQUENCE [LARGE SCALE GENOMIC DNA]</scope>
    <source>
        <strain evidence="7 9">JCM 14014</strain>
    </source>
</reference>
<dbReference type="InterPro" id="IPR050422">
    <property type="entry name" value="X-Pro_aminopeptidase_P"/>
</dbReference>
<reference evidence="7 9" key="1">
    <citation type="submission" date="2014-09" db="EMBL/GenBank/DDBJ databases">
        <authorList>
            <person name="McGinnis J.M."/>
            <person name="Wolfgang W.J."/>
        </authorList>
    </citation>
    <scope>NUCLEOTIDE SEQUENCE [LARGE SCALE GENOMIC DNA]</scope>
    <source>
        <strain evidence="7 9">JCM 14014</strain>
    </source>
</reference>
<feature type="domain" description="Creatinase N-terminal" evidence="5">
    <location>
        <begin position="17"/>
        <end position="139"/>
    </location>
</feature>
<evidence type="ECO:0000256" key="2">
    <source>
        <dbReference type="ARBA" id="ARBA00022723"/>
    </source>
</evidence>
<dbReference type="AlphaFoldDB" id="A0A099F2U3"/>
<dbReference type="CDD" id="cd01085">
    <property type="entry name" value="APP"/>
    <property type="match status" value="1"/>
</dbReference>
<dbReference type="STRING" id="376733.SAMN04487972_107100"/>
<dbReference type="eggNOG" id="COG0006">
    <property type="taxonomic scope" value="Bacteria"/>
</dbReference>
<dbReference type="SUPFAM" id="SSF53092">
    <property type="entry name" value="Creatinase/prolidase N-terminal domain"/>
    <property type="match status" value="1"/>
</dbReference>
<dbReference type="GO" id="GO:0046872">
    <property type="term" value="F:metal ion binding"/>
    <property type="evidence" value="ECO:0007669"/>
    <property type="project" value="UniProtKB-KW"/>
</dbReference>
<sequence length="605" mass="65705">MYQDYASHSDPARHPPRLAELRRELAARDLDGFLVPRADAHQGEYVAARDARLAWLTGFTGSAGFCIVTPDRAGIFVDGRYRVQVKSEVDMAHFTPVPWPETKPADWLSEAMPEGGRIGYDPWLHTRREIAQMDKALAGSGIALLAVDQNPVDAIWPDQPAPPAGRVRLWPDDIAGETAKAKRTRIADALREAGHSAAVLTLPDSLSWLLNIRGADIPRNPVVQGFAIIEANGHVAVFAYPEKFPAEIRAALGNEVQILAPHALTPALTNLSGPVRVDPATAPDQVFSLIESMGTEIAEAQDPAIMPKACKNPAELAGMRAAHLQDGAAVAELLCWLDGRVESLTDTPLTEIAVAKKLEEFRRARGILDISFETILGSGPHGAVVHYRVTEATDRRILPGDIVLIDSGGQYDNGTTDITRTLPMGDFDPSVRRPYTRVLQGMIALSQARFPRGVAGAHLDALARAPLWSEGMDYDHGTGHGVGAGLSVHEGPVRISRISEIPLQPGMILSNEPGYYREGAFGIRIENLIAVHEVASPDGRDMLGFETLTLAPIDRRLIEPGLMSRQEIAWLDAYHGRVWDGISPLLDAGTRDWLYLATRPLAGSI</sequence>
<dbReference type="InterPro" id="IPR000587">
    <property type="entry name" value="Creatinase_N"/>
</dbReference>
<gene>
    <name evidence="7" type="ORF">IT41_09475</name>
    <name evidence="8" type="ORF">SAMN04487972_107100</name>
</gene>
<keyword evidence="2" id="KW-0479">Metal-binding</keyword>
<evidence type="ECO:0000259" key="5">
    <source>
        <dbReference type="Pfam" id="PF01321"/>
    </source>
</evidence>
<accession>A0A099F2U3</accession>
<evidence type="ECO:0000259" key="4">
    <source>
        <dbReference type="Pfam" id="PF00557"/>
    </source>
</evidence>
<dbReference type="Pfam" id="PF00557">
    <property type="entry name" value="Peptidase_M24"/>
    <property type="match status" value="1"/>
</dbReference>
<dbReference type="Pfam" id="PF01321">
    <property type="entry name" value="Creatinase_N"/>
    <property type="match status" value="1"/>
</dbReference>
<keyword evidence="3" id="KW-0378">Hydrolase</keyword>
<dbReference type="SUPFAM" id="SSF55920">
    <property type="entry name" value="Creatinase/aminopeptidase"/>
    <property type="match status" value="1"/>
</dbReference>
<dbReference type="GO" id="GO:0070006">
    <property type="term" value="F:metalloaminopeptidase activity"/>
    <property type="evidence" value="ECO:0007669"/>
    <property type="project" value="InterPro"/>
</dbReference>
<comment type="similarity">
    <text evidence="1">Belongs to the peptidase M24B family.</text>
</comment>
<keyword evidence="7" id="KW-0645">Protease</keyword>
<dbReference type="InterPro" id="IPR032416">
    <property type="entry name" value="Peptidase_M24_C"/>
</dbReference>
<dbReference type="Pfam" id="PF16189">
    <property type="entry name" value="Creatinase_N_2"/>
    <property type="match status" value="1"/>
</dbReference>
<protein>
    <submittedName>
        <fullName evidence="7">X-Pro aminopeptidase</fullName>
    </submittedName>
    <submittedName>
        <fullName evidence="8">Xaa-Pro aminopeptidase</fullName>
    </submittedName>
</protein>
<dbReference type="GO" id="GO:0005737">
    <property type="term" value="C:cytoplasm"/>
    <property type="evidence" value="ECO:0007669"/>
    <property type="project" value="UniProtKB-ARBA"/>
</dbReference>
<evidence type="ECO:0000313" key="10">
    <source>
        <dbReference type="Proteomes" id="UP000182312"/>
    </source>
</evidence>
<feature type="domain" description="Peptidase M24 C-terminal" evidence="6">
    <location>
        <begin position="542"/>
        <end position="601"/>
    </location>
</feature>
<dbReference type="Proteomes" id="UP000029846">
    <property type="component" value="Unassembled WGS sequence"/>
</dbReference>
<keyword evidence="7" id="KW-0031">Aminopeptidase</keyword>
<dbReference type="InterPro" id="IPR029149">
    <property type="entry name" value="Creatin/AminoP/Spt16_N"/>
</dbReference>
<dbReference type="Proteomes" id="UP000182312">
    <property type="component" value="Unassembled WGS sequence"/>
</dbReference>
<evidence type="ECO:0000313" key="7">
    <source>
        <dbReference type="EMBL" id="KGJ04578.1"/>
    </source>
</evidence>
<organism evidence="7 9">
    <name type="scientific">Paracoccus halophilus</name>
    <dbReference type="NCBI Taxonomy" id="376733"/>
    <lineage>
        <taxon>Bacteria</taxon>
        <taxon>Pseudomonadati</taxon>
        <taxon>Pseudomonadota</taxon>
        <taxon>Alphaproteobacteria</taxon>
        <taxon>Rhodobacterales</taxon>
        <taxon>Paracoccaceae</taxon>
        <taxon>Paracoccus</taxon>
    </lineage>
</organism>
<reference evidence="8 10" key="3">
    <citation type="submission" date="2016-10" db="EMBL/GenBank/DDBJ databases">
        <authorList>
            <person name="de Groot N.N."/>
        </authorList>
    </citation>
    <scope>NUCLEOTIDE SEQUENCE [LARGE SCALE GENOMIC DNA]</scope>
    <source>
        <strain evidence="8 10">CGMCC 1.6117</strain>
    </source>
</reference>
<dbReference type="Gene3D" id="3.90.230.10">
    <property type="entry name" value="Creatinase/methionine aminopeptidase superfamily"/>
    <property type="match status" value="1"/>
</dbReference>
<dbReference type="PANTHER" id="PTHR43763">
    <property type="entry name" value="XAA-PRO AMINOPEPTIDASE 1"/>
    <property type="match status" value="1"/>
</dbReference>
<evidence type="ECO:0000256" key="3">
    <source>
        <dbReference type="ARBA" id="ARBA00022801"/>
    </source>
</evidence>
<evidence type="ECO:0000259" key="6">
    <source>
        <dbReference type="Pfam" id="PF16188"/>
    </source>
</evidence>
<evidence type="ECO:0000313" key="9">
    <source>
        <dbReference type="Proteomes" id="UP000029846"/>
    </source>
</evidence>
<dbReference type="EMBL" id="FOJO01000007">
    <property type="protein sequence ID" value="SFA50137.1"/>
    <property type="molecule type" value="Genomic_DNA"/>
</dbReference>
<proteinExistence type="inferred from homology"/>
<dbReference type="Gene3D" id="3.40.350.10">
    <property type="entry name" value="Creatinase/prolidase N-terminal domain"/>
    <property type="match status" value="2"/>
</dbReference>
<dbReference type="InterPro" id="IPR033740">
    <property type="entry name" value="Pept_M24B"/>
</dbReference>